<dbReference type="GO" id="GO:0051536">
    <property type="term" value="F:iron-sulfur cluster binding"/>
    <property type="evidence" value="ECO:0007669"/>
    <property type="project" value="InterPro"/>
</dbReference>
<evidence type="ECO:0000313" key="2">
    <source>
        <dbReference type="EMBL" id="NEJ75039.1"/>
    </source>
</evidence>
<dbReference type="PANTHER" id="PTHR30557">
    <property type="entry name" value="THIAMINE BIOSYNTHESIS PROTEIN THIC"/>
    <property type="match status" value="1"/>
</dbReference>
<dbReference type="GO" id="GO:0005829">
    <property type="term" value="C:cytosol"/>
    <property type="evidence" value="ECO:0007669"/>
    <property type="project" value="TreeGrafter"/>
</dbReference>
<reference evidence="2 3" key="1">
    <citation type="submission" date="2019-12" db="EMBL/GenBank/DDBJ databases">
        <title>Rhizobium genotypes associated with high levels of biological nitrogen fixation by grain legumes in a temperate-maritime cropping system.</title>
        <authorList>
            <person name="Maluk M."/>
            <person name="Francesc Ferrando Molina F."/>
            <person name="Lopez Del Egido L."/>
            <person name="Lafos M."/>
            <person name="Langarica-Fuentes A."/>
            <person name="Gebre Yohannes G."/>
            <person name="Young M.W."/>
            <person name="Martin P."/>
            <person name="Gantlett R."/>
            <person name="Kenicer G."/>
            <person name="Hawes C."/>
            <person name="Begg G.S."/>
            <person name="Quilliam R.S."/>
            <person name="Squire G.R."/>
            <person name="Poole P.S."/>
            <person name="Young P.W."/>
            <person name="Iannetta P.M."/>
            <person name="James E.K."/>
        </authorList>
    </citation>
    <scope>NUCLEOTIDE SEQUENCE [LARGE SCALE GENOMIC DNA]</scope>
    <source>
        <strain evidence="2 3">JHI366</strain>
    </source>
</reference>
<evidence type="ECO:0000259" key="1">
    <source>
        <dbReference type="Pfam" id="PF13667"/>
    </source>
</evidence>
<dbReference type="Pfam" id="PF13667">
    <property type="entry name" value="ThiC-associated"/>
    <property type="match status" value="1"/>
</dbReference>
<comment type="caution">
    <text evidence="2">The sequence shown here is derived from an EMBL/GenBank/DDBJ whole genome shotgun (WGS) entry which is preliminary data.</text>
</comment>
<feature type="domain" description="ThiC-associated" evidence="1">
    <location>
        <begin position="1"/>
        <end position="70"/>
    </location>
</feature>
<sequence length="130" mass="14418">VYVTGSRPDIRVPMREITQSDTPTGFGGEKNPPIYVYDTSGPYTDPDAKIDIRAGLPALRQGWIEARGDTQSLDGLSSEYGRERAADPATEQLRFPGLHRTPRRAQPGKNVSQMHYAKQGIITPEMEYIA</sequence>
<feature type="non-terminal residue" evidence="2">
    <location>
        <position position="1"/>
    </location>
</feature>
<accession>A0A7K3UPH8</accession>
<name>A0A7K3UPH8_9HYPH</name>
<dbReference type="EMBL" id="WUFT01000140">
    <property type="protein sequence ID" value="NEJ75039.1"/>
    <property type="molecule type" value="Genomic_DNA"/>
</dbReference>
<organism evidence="2 3">
    <name type="scientific">Rhizobium phaseoli</name>
    <dbReference type="NCBI Taxonomy" id="396"/>
    <lineage>
        <taxon>Bacteria</taxon>
        <taxon>Pseudomonadati</taxon>
        <taxon>Pseudomonadota</taxon>
        <taxon>Alphaproteobacteria</taxon>
        <taxon>Hyphomicrobiales</taxon>
        <taxon>Rhizobiaceae</taxon>
        <taxon>Rhizobium/Agrobacterium group</taxon>
        <taxon>Rhizobium</taxon>
    </lineage>
</organism>
<evidence type="ECO:0000313" key="3">
    <source>
        <dbReference type="Proteomes" id="UP000471753"/>
    </source>
</evidence>
<feature type="non-terminal residue" evidence="2">
    <location>
        <position position="130"/>
    </location>
</feature>
<dbReference type="AlphaFoldDB" id="A0A7K3UPH8"/>
<dbReference type="Proteomes" id="UP000471753">
    <property type="component" value="Unassembled WGS sequence"/>
</dbReference>
<protein>
    <submittedName>
        <fullName evidence="2">Phosphomethylpyrimidine synthase ThiC</fullName>
    </submittedName>
</protein>
<dbReference type="PANTHER" id="PTHR30557:SF1">
    <property type="entry name" value="PHOSPHOMETHYLPYRIMIDINE SYNTHASE, CHLOROPLASTIC"/>
    <property type="match status" value="1"/>
</dbReference>
<gene>
    <name evidence="2" type="ORF">GR197_31770</name>
</gene>
<dbReference type="InterPro" id="IPR002817">
    <property type="entry name" value="ThiC/BzaA/B"/>
</dbReference>
<proteinExistence type="predicted"/>
<dbReference type="GO" id="GO:0009228">
    <property type="term" value="P:thiamine biosynthetic process"/>
    <property type="evidence" value="ECO:0007669"/>
    <property type="project" value="InterPro"/>
</dbReference>
<dbReference type="InterPro" id="IPR025747">
    <property type="entry name" value="ThiC-associated_dom"/>
</dbReference>